<proteinExistence type="predicted"/>
<protein>
    <submittedName>
        <fullName evidence="1">Integrin beta-4</fullName>
    </submittedName>
</protein>
<evidence type="ECO:0000313" key="1">
    <source>
        <dbReference type="EMBL" id="KAK2112060.1"/>
    </source>
</evidence>
<organism evidence="1 2">
    <name type="scientific">Saguinus oedipus</name>
    <name type="common">Cotton-top tamarin</name>
    <name type="synonym">Oedipomidas oedipus</name>
    <dbReference type="NCBI Taxonomy" id="9490"/>
    <lineage>
        <taxon>Eukaryota</taxon>
        <taxon>Metazoa</taxon>
        <taxon>Chordata</taxon>
        <taxon>Craniata</taxon>
        <taxon>Vertebrata</taxon>
        <taxon>Euteleostomi</taxon>
        <taxon>Mammalia</taxon>
        <taxon>Eutheria</taxon>
        <taxon>Euarchontoglires</taxon>
        <taxon>Primates</taxon>
        <taxon>Haplorrhini</taxon>
        <taxon>Platyrrhini</taxon>
        <taxon>Cebidae</taxon>
        <taxon>Callitrichinae</taxon>
        <taxon>Saguinus</taxon>
    </lineage>
</organism>
<evidence type="ECO:0000313" key="2">
    <source>
        <dbReference type="Proteomes" id="UP001266305"/>
    </source>
</evidence>
<dbReference type="GO" id="GO:0007229">
    <property type="term" value="P:integrin-mediated signaling pathway"/>
    <property type="evidence" value="ECO:0007669"/>
    <property type="project" value="UniProtKB-KW"/>
</dbReference>
<keyword evidence="1" id="KW-0401">Integrin</keyword>
<dbReference type="Proteomes" id="UP001266305">
    <property type="component" value="Unassembled WGS sequence"/>
</dbReference>
<comment type="caution">
    <text evidence="1">The sequence shown here is derived from an EMBL/GenBank/DDBJ whole genome shotgun (WGS) entry which is preliminary data.</text>
</comment>
<accession>A0ABQ9VSC1</accession>
<gene>
    <name evidence="1" type="primary">ITGB4_3</name>
    <name evidence="1" type="ORF">P7K49_011807</name>
</gene>
<dbReference type="EMBL" id="JASSZA010000005">
    <property type="protein sequence ID" value="KAK2112060.1"/>
    <property type="molecule type" value="Genomic_DNA"/>
</dbReference>
<name>A0ABQ9VSC1_SAGOE</name>
<reference evidence="1 2" key="1">
    <citation type="submission" date="2023-05" db="EMBL/GenBank/DDBJ databases">
        <title>B98-5 Cell Line De Novo Hybrid Assembly: An Optical Mapping Approach.</title>
        <authorList>
            <person name="Kananen K."/>
            <person name="Auerbach J.A."/>
            <person name="Kautto E."/>
            <person name="Blachly J.S."/>
        </authorList>
    </citation>
    <scope>NUCLEOTIDE SEQUENCE [LARGE SCALE GENOMIC DNA]</scope>
    <source>
        <strain evidence="1">B95-8</strain>
        <tissue evidence="1">Cell line</tissue>
    </source>
</reference>
<feature type="non-terminal residue" evidence="1">
    <location>
        <position position="1"/>
    </location>
</feature>
<sequence>PYGLSLRLARLCTENLLKADTRECTQLRQEVEENVRTQELSLAGSVGSRAGERMWLWH</sequence>
<keyword evidence="2" id="KW-1185">Reference proteome</keyword>